<dbReference type="InterPro" id="IPR056919">
    <property type="entry name" value="Phage_TAC_18"/>
</dbReference>
<dbReference type="AlphaFoldDB" id="A0A447IP48"/>
<keyword evidence="2" id="KW-1185">Reference proteome</keyword>
<evidence type="ECO:0000313" key="1">
    <source>
        <dbReference type="EMBL" id="VDS09302.1"/>
    </source>
</evidence>
<accession>A0A447IP48</accession>
<dbReference type="Proteomes" id="UP000270743">
    <property type="component" value="Unassembled WGS sequence"/>
</dbReference>
<dbReference type="Pfam" id="PF23812">
    <property type="entry name" value="Phage_TAC_18"/>
    <property type="match status" value="1"/>
</dbReference>
<name>A0A447IP48_9RHOB</name>
<organism evidence="1 2">
    <name type="scientific">Paracoccus haematequi</name>
    <dbReference type="NCBI Taxonomy" id="2491866"/>
    <lineage>
        <taxon>Bacteria</taxon>
        <taxon>Pseudomonadati</taxon>
        <taxon>Pseudomonadota</taxon>
        <taxon>Alphaproteobacteria</taxon>
        <taxon>Rhodobacterales</taxon>
        <taxon>Paracoccaceae</taxon>
        <taxon>Paracoccus</taxon>
    </lineage>
</organism>
<evidence type="ECO:0000313" key="2">
    <source>
        <dbReference type="Proteomes" id="UP000270743"/>
    </source>
</evidence>
<sequence length="118" mass="13037">MDRLKKQLCAALKSRLAGDTTPLPEAGLPLWEVFGALSRQRGYNPHGPNPITWEAVAAWSQMMRVPLEPRHVDIIMALDGVWIEDAYRTDKQAPEGVKTLPPMSQHPINAGLLDAMLG</sequence>
<proteinExistence type="predicted"/>
<dbReference type="OrthoDB" id="8371071at2"/>
<protein>
    <submittedName>
        <fullName evidence="1">Uncharacterized protein</fullName>
    </submittedName>
</protein>
<dbReference type="RefSeq" id="WP_126154954.1">
    <property type="nucleotide sequence ID" value="NZ_UZWE01000036.1"/>
</dbReference>
<gene>
    <name evidence="1" type="ORF">PARHAE_02500</name>
</gene>
<reference evidence="1 2" key="1">
    <citation type="submission" date="2018-12" db="EMBL/GenBank/DDBJ databases">
        <authorList>
            <person name="Criscuolo A."/>
        </authorList>
    </citation>
    <scope>NUCLEOTIDE SEQUENCE [LARGE SCALE GENOMIC DNA]</scope>
    <source>
        <strain evidence="1">ACIP1116241</strain>
    </source>
</reference>
<dbReference type="EMBL" id="UZWE01000036">
    <property type="protein sequence ID" value="VDS09302.1"/>
    <property type="molecule type" value="Genomic_DNA"/>
</dbReference>